<sequence length="131" mass="14918">MPPQIKKTGQPLAIFNDLFLQTYLVLEIHLMPFHLINKNLNTIFGCMVIMFGICFALLITEAQQEGKLGYKTDNRERVQRIFSEIPTMVEPYQVSDSNSFTRGPTTFVTFYVKGSDSELEKLALIANSRHG</sequence>
<keyword evidence="1" id="KW-0472">Membrane</keyword>
<evidence type="ECO:0000313" key="2">
    <source>
        <dbReference type="EMBL" id="MCG6504525.1"/>
    </source>
</evidence>
<dbReference type="GeneID" id="93353311"/>
<proteinExistence type="predicted"/>
<reference evidence="2 3" key="1">
    <citation type="submission" date="2022-02" db="EMBL/GenBank/DDBJ databases">
        <title>Genome sequence data of Kingella unionensis sp. nov. strain CICC 24913 (CCUG 75125).</title>
        <authorList>
            <person name="Xiao M."/>
        </authorList>
    </citation>
    <scope>NUCLEOTIDE SEQUENCE [LARGE SCALE GENOMIC DNA]</scope>
    <source>
        <strain evidence="2 3">CICC 24913</strain>
    </source>
</reference>
<keyword evidence="3" id="KW-1185">Reference proteome</keyword>
<dbReference type="RefSeq" id="WP_143095744.1">
    <property type="nucleotide sequence ID" value="NZ_JAKOOW010000029.1"/>
</dbReference>
<protein>
    <submittedName>
        <fullName evidence="2">Uncharacterized protein</fullName>
    </submittedName>
</protein>
<accession>A0ABS9NP14</accession>
<comment type="caution">
    <text evidence="2">The sequence shown here is derived from an EMBL/GenBank/DDBJ whole genome shotgun (WGS) entry which is preliminary data.</text>
</comment>
<keyword evidence="1" id="KW-0812">Transmembrane</keyword>
<evidence type="ECO:0000256" key="1">
    <source>
        <dbReference type="SAM" id="Phobius"/>
    </source>
</evidence>
<dbReference type="Proteomes" id="UP001298424">
    <property type="component" value="Unassembled WGS sequence"/>
</dbReference>
<dbReference type="EMBL" id="JAKOOW010000029">
    <property type="protein sequence ID" value="MCG6504525.1"/>
    <property type="molecule type" value="Genomic_DNA"/>
</dbReference>
<name>A0ABS9NP14_9NEIS</name>
<keyword evidence="1" id="KW-1133">Transmembrane helix</keyword>
<feature type="transmembrane region" description="Helical" evidence="1">
    <location>
        <begin position="42"/>
        <end position="60"/>
    </location>
</feature>
<evidence type="ECO:0000313" key="3">
    <source>
        <dbReference type="Proteomes" id="UP001298424"/>
    </source>
</evidence>
<gene>
    <name evidence="2" type="ORF">MB824_08450</name>
</gene>
<organism evidence="2 3">
    <name type="scientific">Kingella pumchi</name>
    <dbReference type="NCBI Taxonomy" id="2779506"/>
    <lineage>
        <taxon>Bacteria</taxon>
        <taxon>Pseudomonadati</taxon>
        <taxon>Pseudomonadota</taxon>
        <taxon>Betaproteobacteria</taxon>
        <taxon>Neisseriales</taxon>
        <taxon>Neisseriaceae</taxon>
        <taxon>Kingella</taxon>
    </lineage>
</organism>